<dbReference type="EC" id="3.2.1.52" evidence="7"/>
<dbReference type="RefSeq" id="XP_066911880.1">
    <property type="nucleotide sequence ID" value="XM_067055779.1"/>
</dbReference>
<dbReference type="GO" id="GO:0005886">
    <property type="term" value="C:plasma membrane"/>
    <property type="evidence" value="ECO:0007669"/>
    <property type="project" value="TreeGrafter"/>
</dbReference>
<dbReference type="GO" id="GO:0005975">
    <property type="term" value="P:carbohydrate metabolic process"/>
    <property type="evidence" value="ECO:0007669"/>
    <property type="project" value="InterPro"/>
</dbReference>
<evidence type="ECO:0000256" key="4">
    <source>
        <dbReference type="ARBA" id="ARBA00022801"/>
    </source>
</evidence>
<evidence type="ECO:0000313" key="12">
    <source>
        <dbReference type="EnsemblMetazoa" id="CLYHEMP005790.1"/>
    </source>
</evidence>
<reference evidence="12" key="1">
    <citation type="submission" date="2021-01" db="UniProtKB">
        <authorList>
            <consortium name="EnsemblMetazoa"/>
        </authorList>
    </citation>
    <scope>IDENTIFICATION</scope>
</reference>
<dbReference type="CDD" id="cd06562">
    <property type="entry name" value="GH20_HexA_HexB-like"/>
    <property type="match status" value="1"/>
</dbReference>
<dbReference type="PANTHER" id="PTHR22600">
    <property type="entry name" value="BETA-HEXOSAMINIDASE"/>
    <property type="match status" value="1"/>
</dbReference>
<accession>A0A7M5UX75</accession>
<evidence type="ECO:0000259" key="10">
    <source>
        <dbReference type="Pfam" id="PF00728"/>
    </source>
</evidence>
<protein>
    <recommendedName>
        <fullName evidence="7">Beta-hexosaminidase</fullName>
        <ecNumber evidence="7">3.2.1.52</ecNumber>
    </recommendedName>
</protein>
<dbReference type="SUPFAM" id="SSF51445">
    <property type="entry name" value="(Trans)glycosidases"/>
    <property type="match status" value="1"/>
</dbReference>
<dbReference type="OrthoDB" id="428480at2759"/>
<dbReference type="Pfam" id="PF00728">
    <property type="entry name" value="Glyco_hydro_20"/>
    <property type="match status" value="1"/>
</dbReference>
<organism evidence="12 13">
    <name type="scientific">Clytia hemisphaerica</name>
    <dbReference type="NCBI Taxonomy" id="252671"/>
    <lineage>
        <taxon>Eukaryota</taxon>
        <taxon>Metazoa</taxon>
        <taxon>Cnidaria</taxon>
        <taxon>Hydrozoa</taxon>
        <taxon>Hydroidolina</taxon>
        <taxon>Leptothecata</taxon>
        <taxon>Obeliida</taxon>
        <taxon>Clytiidae</taxon>
        <taxon>Clytia</taxon>
    </lineage>
</organism>
<evidence type="ECO:0000256" key="8">
    <source>
        <dbReference type="PIRSR" id="PIRSR001093-1"/>
    </source>
</evidence>
<dbReference type="Gene3D" id="3.20.20.80">
    <property type="entry name" value="Glycosidases"/>
    <property type="match status" value="1"/>
</dbReference>
<dbReference type="InterPro" id="IPR025705">
    <property type="entry name" value="Beta_hexosaminidase_sua/sub"/>
</dbReference>
<name>A0A7M5UX75_9CNID</name>
<evidence type="ECO:0000256" key="1">
    <source>
        <dbReference type="ARBA" id="ARBA00001231"/>
    </source>
</evidence>
<feature type="signal peptide" evidence="9">
    <location>
        <begin position="1"/>
        <end position="20"/>
    </location>
</feature>
<proteinExistence type="inferred from homology"/>
<dbReference type="AlphaFoldDB" id="A0A7M5UX75"/>
<evidence type="ECO:0000256" key="5">
    <source>
        <dbReference type="ARBA" id="ARBA00023180"/>
    </source>
</evidence>
<evidence type="ECO:0000313" key="13">
    <source>
        <dbReference type="Proteomes" id="UP000594262"/>
    </source>
</evidence>
<dbReference type="SUPFAM" id="SSF55545">
    <property type="entry name" value="beta-N-acetylhexosaminidase-like domain"/>
    <property type="match status" value="1"/>
</dbReference>
<dbReference type="GO" id="GO:0016231">
    <property type="term" value="F:beta-N-acetylglucosaminidase activity"/>
    <property type="evidence" value="ECO:0007669"/>
    <property type="project" value="TreeGrafter"/>
</dbReference>
<dbReference type="Gene3D" id="3.30.379.10">
    <property type="entry name" value="Chitobiase/beta-hexosaminidase domain 2-like"/>
    <property type="match status" value="1"/>
</dbReference>
<evidence type="ECO:0000256" key="3">
    <source>
        <dbReference type="ARBA" id="ARBA00022729"/>
    </source>
</evidence>
<dbReference type="PANTHER" id="PTHR22600:SF26">
    <property type="entry name" value="BETA-N-ACETYLHEXOSAMINIDASE"/>
    <property type="match status" value="1"/>
</dbReference>
<dbReference type="Pfam" id="PF14845">
    <property type="entry name" value="Glycohydro_20b2"/>
    <property type="match status" value="1"/>
</dbReference>
<dbReference type="InterPro" id="IPR017853">
    <property type="entry name" value="GH"/>
</dbReference>
<dbReference type="InterPro" id="IPR015883">
    <property type="entry name" value="Glyco_hydro_20_cat"/>
</dbReference>
<evidence type="ECO:0000256" key="6">
    <source>
        <dbReference type="ARBA" id="ARBA00023295"/>
    </source>
</evidence>
<keyword evidence="13" id="KW-1185">Reference proteome</keyword>
<dbReference type="Proteomes" id="UP000594262">
    <property type="component" value="Unplaced"/>
</dbReference>
<comment type="catalytic activity">
    <reaction evidence="1 7">
        <text>Hydrolysis of terminal non-reducing N-acetyl-D-hexosamine residues in N-acetyl-beta-D-hexosaminides.</text>
        <dbReference type="EC" id="3.2.1.52"/>
    </reaction>
</comment>
<keyword evidence="3 9" id="KW-0732">Signal</keyword>
<feature type="active site" description="Proton donor" evidence="8">
    <location>
        <position position="399"/>
    </location>
</feature>
<comment type="similarity">
    <text evidence="2 7">Belongs to the glycosyl hydrolase 20 family.</text>
</comment>
<feature type="domain" description="Glycoside hydrolase family 20 catalytic" evidence="10">
    <location>
        <begin position="235"/>
        <end position="592"/>
    </location>
</feature>
<dbReference type="EnsemblMetazoa" id="CLYHEMT005790.1">
    <property type="protein sequence ID" value="CLYHEMP005790.1"/>
    <property type="gene ID" value="CLYHEMG005790"/>
</dbReference>
<feature type="chain" id="PRO_5029445823" description="Beta-hexosaminidase" evidence="9">
    <location>
        <begin position="21"/>
        <end position="643"/>
    </location>
</feature>
<evidence type="ECO:0000256" key="9">
    <source>
        <dbReference type="SAM" id="SignalP"/>
    </source>
</evidence>
<dbReference type="PIRSF" id="PIRSF001093">
    <property type="entry name" value="B-hxosamndse_ab_euk"/>
    <property type="match status" value="1"/>
</dbReference>
<evidence type="ECO:0000259" key="11">
    <source>
        <dbReference type="Pfam" id="PF14845"/>
    </source>
</evidence>
<dbReference type="PRINTS" id="PR00738">
    <property type="entry name" value="GLHYDRLASE20"/>
</dbReference>
<feature type="domain" description="Beta-hexosaminidase eukaryotic type N-terminal" evidence="11">
    <location>
        <begin position="75"/>
        <end position="211"/>
    </location>
</feature>
<dbReference type="FunFam" id="3.20.20.80:FF:000063">
    <property type="entry name" value="Beta-hexosaminidase"/>
    <property type="match status" value="1"/>
</dbReference>
<dbReference type="InterPro" id="IPR029019">
    <property type="entry name" value="HEX_eukaryotic_N"/>
</dbReference>
<evidence type="ECO:0000256" key="2">
    <source>
        <dbReference type="ARBA" id="ARBA00006285"/>
    </source>
</evidence>
<dbReference type="GO" id="GO:0030203">
    <property type="term" value="P:glycosaminoglycan metabolic process"/>
    <property type="evidence" value="ECO:0007669"/>
    <property type="project" value="TreeGrafter"/>
</dbReference>
<dbReference type="GeneID" id="136799094"/>
<evidence type="ECO:0000256" key="7">
    <source>
        <dbReference type="PIRNR" id="PIRNR001093"/>
    </source>
</evidence>
<keyword evidence="4 7" id="KW-0378">Hydrolase</keyword>
<keyword evidence="6 7" id="KW-0326">Glycosidase</keyword>
<dbReference type="InterPro" id="IPR029018">
    <property type="entry name" value="Hex-like_dom2"/>
</dbReference>
<keyword evidence="5" id="KW-0325">Glycoprotein</keyword>
<sequence length="643" mass="73603">MKLILIFCVLLVNSCQLAYGKCQSSSVWRWECQDKSSITNETRLPRCVKVHVDSASNEATSLNKCKLTCGNSSMLFPKPSGTTLIGKDTVSFFPSTALKLKSYTCQGKPCSGQVKWLITNAFIELQNTLDLTLKEQENKNHQGSHQCYRETTDRQINVDIQMTTEEEKLTLDTDEGYRLTMTSTSDDVIQVNIKATNFFGARHALETLSQLSAYDDESNGLQIISSADITDKPSYPYRGLLLDTSRNYFSVANIKRLIKALSFNKMNTLHWHITDTHSFPIEIKSVPELQQYGAYDHNKVYSQSDVREIMEYASYHGVRVLPEFDEPAHCGEGWQYGEKAGLGKLAVCVNREPWQQYCVEPPCGQLNPTNDNVYDVLGKIYKEYFDMFDPDLFHAGGDEINFNCWNSTQEIADWLVQNYGGRSEEDIMKMWGMFLEKSSNKIYEANNGKEIPLILWTSGMTNNKNYLTKYMDPKRHIIQLWTGSTDSHIANIVNSGFKTIFSTYDTLYLDCGYGNWLVKGNNWCSPYKDWKLLYENDPVKILQTFNITVTDAIRKSLLGQEAAMWSEQVDEHASEGKIWPRTAALAERLWTNPDHGWRDAEYRLIFHRERLVNRGVQADALQPLWCEQNGGHCYYDSSIKGHH</sequence>